<reference evidence="2" key="2">
    <citation type="submission" date="2020-05" db="UniProtKB">
        <authorList>
            <consortium name="EnsemblMetazoa"/>
        </authorList>
    </citation>
    <scope>IDENTIFICATION</scope>
    <source>
        <strain evidence="2">wikel</strain>
    </source>
</reference>
<dbReference type="Proteomes" id="UP000001555">
    <property type="component" value="Unassembled WGS sequence"/>
</dbReference>
<dbReference type="EMBL" id="ABJB010149851">
    <property type="status" value="NOT_ANNOTATED_CDS"/>
    <property type="molecule type" value="Genomic_DNA"/>
</dbReference>
<gene>
    <name evidence="1" type="ORF">IscW_ISCW000469</name>
</gene>
<reference evidence="1 3" key="1">
    <citation type="submission" date="2008-03" db="EMBL/GenBank/DDBJ databases">
        <title>Annotation of Ixodes scapularis.</title>
        <authorList>
            <consortium name="Ixodes scapularis Genome Project Consortium"/>
            <person name="Caler E."/>
            <person name="Hannick L.I."/>
            <person name="Bidwell S."/>
            <person name="Joardar V."/>
            <person name="Thiagarajan M."/>
            <person name="Amedeo P."/>
            <person name="Galinsky K.J."/>
            <person name="Schobel S."/>
            <person name="Inman J."/>
            <person name="Hostetler J."/>
            <person name="Miller J."/>
            <person name="Hammond M."/>
            <person name="Megy K."/>
            <person name="Lawson D."/>
            <person name="Kodira C."/>
            <person name="Sutton G."/>
            <person name="Meyer J."/>
            <person name="Hill C.A."/>
            <person name="Birren B."/>
            <person name="Nene V."/>
            <person name="Collins F."/>
            <person name="Alarcon-Chaidez F."/>
            <person name="Wikel S."/>
            <person name="Strausberg R."/>
        </authorList>
    </citation>
    <scope>NUCLEOTIDE SEQUENCE [LARGE SCALE GENOMIC DNA]</scope>
    <source>
        <strain evidence="3">Wikel</strain>
        <strain evidence="1">Wikel colony</strain>
    </source>
</reference>
<evidence type="ECO:0000313" key="2">
    <source>
        <dbReference type="EnsemblMetazoa" id="ISCW000469-PA"/>
    </source>
</evidence>
<dbReference type="EnsemblMetazoa" id="ISCW000469-RA">
    <property type="protein sequence ID" value="ISCW000469-PA"/>
    <property type="gene ID" value="ISCW000469"/>
</dbReference>
<accession>B7P3J4</accession>
<dbReference type="PaxDb" id="6945-B7P3J4"/>
<sequence>IKLLSLGTTKVYSKCVNLAVKLTALSLAGKVDITTPVWGSARGAICITRHRCRTTPYRCQWPKASSVPSIALEIPHFLKALITTADEIVHHASFAHPVKSCSEARFIL</sequence>
<feature type="non-terminal residue" evidence="1">
    <location>
        <position position="1"/>
    </location>
</feature>
<proteinExistence type="predicted"/>
<keyword evidence="3" id="KW-1185">Reference proteome</keyword>
<evidence type="ECO:0000313" key="3">
    <source>
        <dbReference type="Proteomes" id="UP000001555"/>
    </source>
</evidence>
<dbReference type="HOGENOM" id="CLU_2203530_0_0_1"/>
<dbReference type="VEuPathDB" id="VectorBase:ISCW000469"/>
<organism>
    <name type="scientific">Ixodes scapularis</name>
    <name type="common">Black-legged tick</name>
    <name type="synonym">Deer tick</name>
    <dbReference type="NCBI Taxonomy" id="6945"/>
    <lineage>
        <taxon>Eukaryota</taxon>
        <taxon>Metazoa</taxon>
        <taxon>Ecdysozoa</taxon>
        <taxon>Arthropoda</taxon>
        <taxon>Chelicerata</taxon>
        <taxon>Arachnida</taxon>
        <taxon>Acari</taxon>
        <taxon>Parasitiformes</taxon>
        <taxon>Ixodida</taxon>
        <taxon>Ixodoidea</taxon>
        <taxon>Ixodidae</taxon>
        <taxon>Ixodinae</taxon>
        <taxon>Ixodes</taxon>
    </lineage>
</organism>
<evidence type="ECO:0000313" key="1">
    <source>
        <dbReference type="EMBL" id="EEC01166.1"/>
    </source>
</evidence>
<name>B7P3J4_IXOSC</name>
<dbReference type="EMBL" id="DS629204">
    <property type="protein sequence ID" value="EEC01166.1"/>
    <property type="molecule type" value="Genomic_DNA"/>
</dbReference>
<protein>
    <submittedName>
        <fullName evidence="1 2">Uncharacterized protein</fullName>
    </submittedName>
</protein>
<dbReference type="VEuPathDB" id="VectorBase:ISCI000469"/>
<dbReference type="InParanoid" id="B7P3J4"/>
<dbReference type="AlphaFoldDB" id="B7P3J4"/>